<name>A0A150G071_GONPE</name>
<dbReference type="EMBL" id="LSYV01000097">
    <property type="protein sequence ID" value="KXZ43276.1"/>
    <property type="molecule type" value="Genomic_DNA"/>
</dbReference>
<dbReference type="PANTHER" id="PTHR12378">
    <property type="entry name" value="DESUMOYLATING ISOPEPTIDASE"/>
    <property type="match status" value="1"/>
</dbReference>
<keyword evidence="3" id="KW-0378">Hydrolase</keyword>
<keyword evidence="2" id="KW-0645">Protease</keyword>
<proteinExistence type="inferred from homology"/>
<evidence type="ECO:0000313" key="6">
    <source>
        <dbReference type="Proteomes" id="UP000075714"/>
    </source>
</evidence>
<dbReference type="Gene3D" id="3.90.1720.30">
    <property type="entry name" value="PPPDE domains"/>
    <property type="match status" value="1"/>
</dbReference>
<dbReference type="GO" id="GO:0006508">
    <property type="term" value="P:proteolysis"/>
    <property type="evidence" value="ECO:0007669"/>
    <property type="project" value="UniProtKB-KW"/>
</dbReference>
<reference evidence="6" key="1">
    <citation type="journal article" date="2016" name="Nat. Commun.">
        <title>The Gonium pectorale genome demonstrates co-option of cell cycle regulation during the evolution of multicellularity.</title>
        <authorList>
            <person name="Hanschen E.R."/>
            <person name="Marriage T.N."/>
            <person name="Ferris P.J."/>
            <person name="Hamaji T."/>
            <person name="Toyoda A."/>
            <person name="Fujiyama A."/>
            <person name="Neme R."/>
            <person name="Noguchi H."/>
            <person name="Minakuchi Y."/>
            <person name="Suzuki M."/>
            <person name="Kawai-Toyooka H."/>
            <person name="Smith D.R."/>
            <person name="Sparks H."/>
            <person name="Anderson J."/>
            <person name="Bakaric R."/>
            <person name="Luria V."/>
            <person name="Karger A."/>
            <person name="Kirschner M.W."/>
            <person name="Durand P.M."/>
            <person name="Michod R.E."/>
            <person name="Nozaki H."/>
            <person name="Olson B.J."/>
        </authorList>
    </citation>
    <scope>NUCLEOTIDE SEQUENCE [LARGE SCALE GENOMIC DNA]</scope>
    <source>
        <strain evidence="6">NIES-2863</strain>
    </source>
</reference>
<dbReference type="PROSITE" id="PS51858">
    <property type="entry name" value="PPPDE"/>
    <property type="match status" value="1"/>
</dbReference>
<dbReference type="STRING" id="33097.A0A150G071"/>
<evidence type="ECO:0000313" key="5">
    <source>
        <dbReference type="EMBL" id="KXZ43276.1"/>
    </source>
</evidence>
<dbReference type="InterPro" id="IPR008580">
    <property type="entry name" value="PPPDE_dom"/>
</dbReference>
<dbReference type="SMART" id="SM01179">
    <property type="entry name" value="DUF862"/>
    <property type="match status" value="1"/>
</dbReference>
<dbReference type="OrthoDB" id="21221at2759"/>
<evidence type="ECO:0000256" key="3">
    <source>
        <dbReference type="ARBA" id="ARBA00022801"/>
    </source>
</evidence>
<sequence length="107" mass="12212">MFAARRSTQYTTQASRITHIPKDVREEMLADLSTRFQATDYNLITNNCNHFSNAWAELLTGNPIPEQYVNQAQEILRSPLGQMLIPMMEQMERTYGNVTASGFQAPQ</sequence>
<dbReference type="GO" id="GO:0070646">
    <property type="term" value="P:protein modification by small protein removal"/>
    <property type="evidence" value="ECO:0007669"/>
    <property type="project" value="TreeGrafter"/>
</dbReference>
<keyword evidence="6" id="KW-1185">Reference proteome</keyword>
<comment type="similarity">
    <text evidence="1">Belongs to the DeSI family.</text>
</comment>
<comment type="caution">
    <text evidence="5">The sequence shown here is derived from an EMBL/GenBank/DDBJ whole genome shotgun (WGS) entry which is preliminary data.</text>
</comment>
<protein>
    <recommendedName>
        <fullName evidence="4">PPPDE domain-containing protein</fullName>
    </recommendedName>
</protein>
<feature type="domain" description="PPPDE" evidence="4">
    <location>
        <begin position="1"/>
        <end position="89"/>
    </location>
</feature>
<dbReference type="Pfam" id="PF05903">
    <property type="entry name" value="Peptidase_C97"/>
    <property type="match status" value="1"/>
</dbReference>
<dbReference type="Proteomes" id="UP000075714">
    <property type="component" value="Unassembled WGS sequence"/>
</dbReference>
<dbReference type="PANTHER" id="PTHR12378:SF7">
    <property type="entry name" value="DESUMOYLATING ISOPEPTIDASE 1"/>
    <property type="match status" value="1"/>
</dbReference>
<evidence type="ECO:0000259" key="4">
    <source>
        <dbReference type="PROSITE" id="PS51858"/>
    </source>
</evidence>
<dbReference type="AlphaFoldDB" id="A0A150G071"/>
<accession>A0A150G071</accession>
<gene>
    <name evidence="5" type="ORF">GPECTOR_96g742</name>
</gene>
<evidence type="ECO:0000256" key="1">
    <source>
        <dbReference type="ARBA" id="ARBA00008140"/>
    </source>
</evidence>
<dbReference type="InterPro" id="IPR042266">
    <property type="entry name" value="PPPDE_sf"/>
</dbReference>
<organism evidence="5 6">
    <name type="scientific">Gonium pectorale</name>
    <name type="common">Green alga</name>
    <dbReference type="NCBI Taxonomy" id="33097"/>
    <lineage>
        <taxon>Eukaryota</taxon>
        <taxon>Viridiplantae</taxon>
        <taxon>Chlorophyta</taxon>
        <taxon>core chlorophytes</taxon>
        <taxon>Chlorophyceae</taxon>
        <taxon>CS clade</taxon>
        <taxon>Chlamydomonadales</taxon>
        <taxon>Volvocaceae</taxon>
        <taxon>Gonium</taxon>
    </lineage>
</organism>
<dbReference type="GO" id="GO:0008233">
    <property type="term" value="F:peptidase activity"/>
    <property type="evidence" value="ECO:0007669"/>
    <property type="project" value="UniProtKB-KW"/>
</dbReference>
<evidence type="ECO:0000256" key="2">
    <source>
        <dbReference type="ARBA" id="ARBA00022670"/>
    </source>
</evidence>